<name>A0A3Q0E2B9_CARSF</name>
<keyword evidence="2" id="KW-0812">Transmembrane</keyword>
<feature type="compositionally biased region" description="Basic and acidic residues" evidence="6">
    <location>
        <begin position="16"/>
        <end position="29"/>
    </location>
</feature>
<evidence type="ECO:0000313" key="8">
    <source>
        <dbReference type="RefSeq" id="XP_021568158.1"/>
    </source>
</evidence>
<evidence type="ECO:0000313" key="7">
    <source>
        <dbReference type="Proteomes" id="UP000189704"/>
    </source>
</evidence>
<feature type="region of interest" description="Disordered" evidence="6">
    <location>
        <begin position="385"/>
        <end position="412"/>
    </location>
</feature>
<dbReference type="AlphaFoldDB" id="A0A3Q0E2B9"/>
<gene>
    <name evidence="8" type="primary">LOC103260713</name>
</gene>
<proteinExistence type="inferred from homology"/>
<dbReference type="PANTHER" id="PTHR17615:SF6">
    <property type="entry name" value="PROTEIN ENTREP2"/>
    <property type="match status" value="1"/>
</dbReference>
<dbReference type="GO" id="GO:0016020">
    <property type="term" value="C:membrane"/>
    <property type="evidence" value="ECO:0007669"/>
    <property type="project" value="UniProtKB-SubCell"/>
</dbReference>
<feature type="compositionally biased region" description="Low complexity" evidence="6">
    <location>
        <begin position="293"/>
        <end position="313"/>
    </location>
</feature>
<dbReference type="Proteomes" id="UP000189704">
    <property type="component" value="Unplaced"/>
</dbReference>
<feature type="compositionally biased region" description="Polar residues" evidence="6">
    <location>
        <begin position="1"/>
        <end position="11"/>
    </location>
</feature>
<dbReference type="STRING" id="1868482.ENSTSYP00000010309"/>
<dbReference type="GeneID" id="103260713"/>
<evidence type="ECO:0000256" key="5">
    <source>
        <dbReference type="ARBA" id="ARBA00034309"/>
    </source>
</evidence>
<feature type="compositionally biased region" description="Polar residues" evidence="6">
    <location>
        <begin position="197"/>
        <end position="215"/>
    </location>
</feature>
<evidence type="ECO:0000256" key="2">
    <source>
        <dbReference type="ARBA" id="ARBA00022692"/>
    </source>
</evidence>
<keyword evidence="7" id="KW-1185">Reference proteome</keyword>
<evidence type="ECO:0000256" key="6">
    <source>
        <dbReference type="SAM" id="MobiDB-lite"/>
    </source>
</evidence>
<organism evidence="7 8">
    <name type="scientific">Carlito syrichta</name>
    <name type="common">Philippine tarsier</name>
    <name type="synonym">Tarsius syrichta</name>
    <dbReference type="NCBI Taxonomy" id="1868482"/>
    <lineage>
        <taxon>Eukaryota</taxon>
        <taxon>Metazoa</taxon>
        <taxon>Chordata</taxon>
        <taxon>Craniata</taxon>
        <taxon>Vertebrata</taxon>
        <taxon>Euteleostomi</taxon>
        <taxon>Mammalia</taxon>
        <taxon>Eutheria</taxon>
        <taxon>Euarchontoglires</taxon>
        <taxon>Primates</taxon>
        <taxon>Haplorrhini</taxon>
        <taxon>Tarsiiformes</taxon>
        <taxon>Tarsiidae</taxon>
        <taxon>Carlito</taxon>
    </lineage>
</organism>
<evidence type="ECO:0000256" key="3">
    <source>
        <dbReference type="ARBA" id="ARBA00022989"/>
    </source>
</evidence>
<keyword evidence="3" id="KW-1133">Transmembrane helix</keyword>
<dbReference type="InterPro" id="IPR030431">
    <property type="entry name" value="ENTREP1-3"/>
</dbReference>
<dbReference type="KEGG" id="csyr:103260713"/>
<sequence>MDQRGQLQTAGASKATGEKKEAPREKEPSPEAESSFLPSHNCVRVAVEPEALEGVGKAVGCPLAFQIMGPDPEASKCSQEGVDGNWPFHATGTLWAAVMAFLPQRSHPANPACVTPHGTVLHQTLDFDEFIPPLPPPPYYPPEYTCTPSSEAQRGLHLDFVPSPFSTLYDVAINSPGLLYPAELPPPYEVVVGQPPVSQAASVDQQATESSSGDPNATAGFSIPALDDSTSLLVSEGATELDSSPPFPEGPVDTPSPLPPAPCLGCTSPEDSSVGTRVQPGPGRVSRSTSDPTSCASSTAVSASRSACRAQRSPPENTDTWKTGCQPMPEPFPAVSKERPHSLVDSKAYEDAKVLVAKFLEHSHCALPPEVRPVVGALCSAVTSEEHPGEEAVGAGMADQLSLGPSLPSPET</sequence>
<comment type="similarity">
    <text evidence="5">Belongs to the ENTREP family.</text>
</comment>
<protein>
    <submittedName>
        <fullName evidence="8">Protein FAM189A1-like</fullName>
    </submittedName>
</protein>
<keyword evidence="4" id="KW-0472">Membrane</keyword>
<feature type="compositionally biased region" description="Pro residues" evidence="6">
    <location>
        <begin position="245"/>
        <end position="262"/>
    </location>
</feature>
<comment type="subcellular location">
    <subcellularLocation>
        <location evidence="1">Membrane</location>
    </subcellularLocation>
</comment>
<feature type="region of interest" description="Disordered" evidence="6">
    <location>
        <begin position="1"/>
        <end position="39"/>
    </location>
</feature>
<dbReference type="OrthoDB" id="10036151at2759"/>
<feature type="region of interest" description="Disordered" evidence="6">
    <location>
        <begin position="197"/>
        <end position="223"/>
    </location>
</feature>
<feature type="region of interest" description="Disordered" evidence="6">
    <location>
        <begin position="236"/>
        <end position="326"/>
    </location>
</feature>
<feature type="compositionally biased region" description="Polar residues" evidence="6">
    <location>
        <begin position="314"/>
        <end position="323"/>
    </location>
</feature>
<dbReference type="RefSeq" id="XP_021568158.1">
    <property type="nucleotide sequence ID" value="XM_021712483.1"/>
</dbReference>
<dbReference type="PANTHER" id="PTHR17615">
    <property type="entry name" value="PROTEIN FAM189A"/>
    <property type="match status" value="1"/>
</dbReference>
<evidence type="ECO:0000256" key="4">
    <source>
        <dbReference type="ARBA" id="ARBA00023136"/>
    </source>
</evidence>
<evidence type="ECO:0000256" key="1">
    <source>
        <dbReference type="ARBA" id="ARBA00004370"/>
    </source>
</evidence>
<accession>A0A3Q0E2B9</accession>
<reference evidence="8" key="1">
    <citation type="submission" date="2025-08" db="UniProtKB">
        <authorList>
            <consortium name="RefSeq"/>
        </authorList>
    </citation>
    <scope>IDENTIFICATION</scope>
</reference>